<evidence type="ECO:0000256" key="5">
    <source>
        <dbReference type="ARBA" id="ARBA00022989"/>
    </source>
</evidence>
<comment type="subcellular location">
    <subcellularLocation>
        <location evidence="1">Cell membrane</location>
        <topology evidence="1">Multi-pass membrane protein</topology>
    </subcellularLocation>
</comment>
<keyword evidence="2" id="KW-0813">Transport</keyword>
<dbReference type="CDD" id="cd06173">
    <property type="entry name" value="MFS_MefA_like"/>
    <property type="match status" value="1"/>
</dbReference>
<reference evidence="8 9" key="1">
    <citation type="journal article" date="2012" name="Stand. Genomic Sci.">
        <title>Complete genome sequence of Terriglobus saanensis type strain SP1PR4(T), an Acidobacteria from tundra soil.</title>
        <authorList>
            <person name="Rawat S.R."/>
            <person name="Mannisto M.K."/>
            <person name="Starovoytov V."/>
            <person name="Goodwin L."/>
            <person name="Nolan M."/>
            <person name="Hauser L."/>
            <person name="Land M."/>
            <person name="Davenport K.W."/>
            <person name="Woyke T."/>
            <person name="Haggblom M.M."/>
        </authorList>
    </citation>
    <scope>NUCLEOTIDE SEQUENCE</scope>
    <source>
        <strain evidence="9">ATCC BAA-1853 / DSM 23119 / SP1PR4</strain>
    </source>
</reference>
<dbReference type="InterPro" id="IPR010290">
    <property type="entry name" value="TM_effector"/>
</dbReference>
<sequence>MPPPSKSSTKPNVFRSPDFTRYQLARLLVILGAEAQSVAVAWQVYQITHSALFLGYTGLALFLPGIFFVLPAGHAADRYNRKHIILICYAVQAVATALLFWMSYQQTRNIAALFAILFVIGAGRAFSGPASSAILPSLVGEGQFVKAVTWGSAVFQVANILGPAVGGVMFTLSLPGVFSRLDGGPIVYLFTILMLVTFIVLVSTIHPRREVSEKGKFSIENILAGMSYVFKTKVLLGSISLDLFAVLLGGATSLMPIFAQDILHAGPRGLGLLRGMPAIGALLMSLTLSFFPIRRRAGLLMLIGVGVFGSATVLFGYSTSIPISLFALFLIGASDNISVVVRASILQLATPPEMRGRVSAINWLFLGASNEFGEFESGLTAHWLGAVRAVVLGGFGSLAVTGLWAVFFPRLRLVNQLTAESLMEANREYASSEPID</sequence>
<keyword evidence="5 7" id="KW-1133">Transmembrane helix</keyword>
<protein>
    <submittedName>
        <fullName evidence="8">Major facilitator superfamily MFS_1</fullName>
    </submittedName>
</protein>
<dbReference type="SUPFAM" id="SSF103473">
    <property type="entry name" value="MFS general substrate transporter"/>
    <property type="match status" value="1"/>
</dbReference>
<accession>E8V8Q3</accession>
<feature type="transmembrane region" description="Helical" evidence="7">
    <location>
        <begin position="110"/>
        <end position="135"/>
    </location>
</feature>
<dbReference type="Gene3D" id="1.20.1250.20">
    <property type="entry name" value="MFS general substrate transporter like domains"/>
    <property type="match status" value="1"/>
</dbReference>
<keyword evidence="4 7" id="KW-0812">Transmembrane</keyword>
<dbReference type="HOGENOM" id="CLU_034180_11_0_0"/>
<proteinExistence type="predicted"/>
<dbReference type="KEGG" id="tsa:AciPR4_3336"/>
<evidence type="ECO:0000256" key="6">
    <source>
        <dbReference type="ARBA" id="ARBA00023136"/>
    </source>
</evidence>
<dbReference type="RefSeq" id="WP_013569821.1">
    <property type="nucleotide sequence ID" value="NC_014963.1"/>
</dbReference>
<dbReference type="eggNOG" id="COG0477">
    <property type="taxonomic scope" value="Bacteria"/>
</dbReference>
<dbReference type="OrthoDB" id="9775268at2"/>
<feature type="transmembrane region" description="Helical" evidence="7">
    <location>
        <begin position="84"/>
        <end position="104"/>
    </location>
</feature>
<evidence type="ECO:0000313" key="9">
    <source>
        <dbReference type="Proteomes" id="UP000006844"/>
    </source>
</evidence>
<feature type="transmembrane region" description="Helical" evidence="7">
    <location>
        <begin position="386"/>
        <end position="407"/>
    </location>
</feature>
<evidence type="ECO:0000313" key="8">
    <source>
        <dbReference type="EMBL" id="ADV84090.1"/>
    </source>
</evidence>
<keyword evidence="3" id="KW-1003">Cell membrane</keyword>
<organism evidence="8 9">
    <name type="scientific">Terriglobus saanensis (strain ATCC BAA-1853 / DSM 23119 / SP1PR4)</name>
    <dbReference type="NCBI Taxonomy" id="401053"/>
    <lineage>
        <taxon>Bacteria</taxon>
        <taxon>Pseudomonadati</taxon>
        <taxon>Acidobacteriota</taxon>
        <taxon>Terriglobia</taxon>
        <taxon>Terriglobales</taxon>
        <taxon>Acidobacteriaceae</taxon>
        <taxon>Terriglobus</taxon>
    </lineage>
</organism>
<dbReference type="InterPro" id="IPR036259">
    <property type="entry name" value="MFS_trans_sf"/>
</dbReference>
<dbReference type="EMBL" id="CP002467">
    <property type="protein sequence ID" value="ADV84090.1"/>
    <property type="molecule type" value="Genomic_DNA"/>
</dbReference>
<dbReference type="PANTHER" id="PTHR23513">
    <property type="entry name" value="INTEGRAL MEMBRANE EFFLUX PROTEIN-RELATED"/>
    <property type="match status" value="1"/>
</dbReference>
<feature type="transmembrane region" description="Helical" evidence="7">
    <location>
        <begin position="271"/>
        <end position="291"/>
    </location>
</feature>
<feature type="transmembrane region" description="Helical" evidence="7">
    <location>
        <begin position="186"/>
        <end position="206"/>
    </location>
</feature>
<evidence type="ECO:0000256" key="1">
    <source>
        <dbReference type="ARBA" id="ARBA00004651"/>
    </source>
</evidence>
<feature type="transmembrane region" description="Helical" evidence="7">
    <location>
        <begin position="234"/>
        <end position="259"/>
    </location>
</feature>
<feature type="transmembrane region" description="Helical" evidence="7">
    <location>
        <begin position="51"/>
        <end position="72"/>
    </location>
</feature>
<keyword evidence="9" id="KW-1185">Reference proteome</keyword>
<evidence type="ECO:0000256" key="4">
    <source>
        <dbReference type="ARBA" id="ARBA00022692"/>
    </source>
</evidence>
<dbReference type="Proteomes" id="UP000006844">
    <property type="component" value="Chromosome"/>
</dbReference>
<evidence type="ECO:0000256" key="2">
    <source>
        <dbReference type="ARBA" id="ARBA00022448"/>
    </source>
</evidence>
<name>E8V8Q3_TERSS</name>
<keyword evidence="6 7" id="KW-0472">Membrane</keyword>
<evidence type="ECO:0000256" key="3">
    <source>
        <dbReference type="ARBA" id="ARBA00022475"/>
    </source>
</evidence>
<dbReference type="STRING" id="401053.AciPR4_3336"/>
<dbReference type="GO" id="GO:0005886">
    <property type="term" value="C:plasma membrane"/>
    <property type="evidence" value="ECO:0007669"/>
    <property type="project" value="UniProtKB-SubCell"/>
</dbReference>
<gene>
    <name evidence="8" type="ordered locus">AciPR4_3336</name>
</gene>
<dbReference type="Pfam" id="PF05977">
    <property type="entry name" value="MFS_3"/>
    <property type="match status" value="1"/>
</dbReference>
<evidence type="ECO:0000256" key="7">
    <source>
        <dbReference type="SAM" id="Phobius"/>
    </source>
</evidence>
<feature type="transmembrane region" description="Helical" evidence="7">
    <location>
        <begin position="298"/>
        <end position="317"/>
    </location>
</feature>
<dbReference type="AlphaFoldDB" id="E8V8Q3"/>
<dbReference type="PANTHER" id="PTHR23513:SF9">
    <property type="entry name" value="ENTEROBACTIN EXPORTER ENTS"/>
    <property type="match status" value="1"/>
</dbReference>
<feature type="transmembrane region" description="Helical" evidence="7">
    <location>
        <begin position="147"/>
        <end position="174"/>
    </location>
</feature>